<keyword evidence="1" id="KW-0472">Membrane</keyword>
<keyword evidence="1" id="KW-1133">Transmembrane helix</keyword>
<feature type="transmembrane region" description="Helical" evidence="1">
    <location>
        <begin position="67"/>
        <end position="85"/>
    </location>
</feature>
<dbReference type="EMBL" id="QUNO01000012">
    <property type="protein sequence ID" value="REH40923.1"/>
    <property type="molecule type" value="Genomic_DNA"/>
</dbReference>
<evidence type="ECO:0000256" key="1">
    <source>
        <dbReference type="SAM" id="Phobius"/>
    </source>
</evidence>
<dbReference type="PANTHER" id="PTHR30188">
    <property type="entry name" value="ABC TRANSPORTER PERMEASE PROTEIN-RELATED"/>
    <property type="match status" value="1"/>
</dbReference>
<dbReference type="AlphaFoldDB" id="A0A3E0HA83"/>
<organism evidence="2 3">
    <name type="scientific">Kutzneria buriramensis</name>
    <dbReference type="NCBI Taxonomy" id="1045776"/>
    <lineage>
        <taxon>Bacteria</taxon>
        <taxon>Bacillati</taxon>
        <taxon>Actinomycetota</taxon>
        <taxon>Actinomycetes</taxon>
        <taxon>Pseudonocardiales</taxon>
        <taxon>Pseudonocardiaceae</taxon>
        <taxon>Kutzneria</taxon>
    </lineage>
</organism>
<comment type="caution">
    <text evidence="2">The sequence shown here is derived from an EMBL/GenBank/DDBJ whole genome shotgun (WGS) entry which is preliminary data.</text>
</comment>
<dbReference type="GO" id="GO:0043190">
    <property type="term" value="C:ATP-binding cassette (ABC) transporter complex"/>
    <property type="evidence" value="ECO:0007669"/>
    <property type="project" value="InterPro"/>
</dbReference>
<dbReference type="Proteomes" id="UP000256269">
    <property type="component" value="Unassembled WGS sequence"/>
</dbReference>
<dbReference type="Pfam" id="PF02405">
    <property type="entry name" value="MlaE"/>
    <property type="match status" value="1"/>
</dbReference>
<reference evidence="2 3" key="1">
    <citation type="submission" date="2018-08" db="EMBL/GenBank/DDBJ databases">
        <title>Genomic Encyclopedia of Archaeal and Bacterial Type Strains, Phase II (KMG-II): from individual species to whole genera.</title>
        <authorList>
            <person name="Goeker M."/>
        </authorList>
    </citation>
    <scope>NUCLEOTIDE SEQUENCE [LARGE SCALE GENOMIC DNA]</scope>
    <source>
        <strain evidence="2 3">DSM 45791</strain>
    </source>
</reference>
<evidence type="ECO:0000313" key="2">
    <source>
        <dbReference type="EMBL" id="REH40923.1"/>
    </source>
</evidence>
<feature type="transmembrane region" description="Helical" evidence="1">
    <location>
        <begin position="33"/>
        <end position="61"/>
    </location>
</feature>
<accession>A0A3E0HA83</accession>
<feature type="transmembrane region" description="Helical" evidence="1">
    <location>
        <begin position="137"/>
        <end position="159"/>
    </location>
</feature>
<evidence type="ECO:0000313" key="3">
    <source>
        <dbReference type="Proteomes" id="UP000256269"/>
    </source>
</evidence>
<sequence length="262" mass="27106">MLRSIGRQLEFHGRVYAELPSAARKYRREVFRLLAETSMGTGGLAVIGGTAAVVAFMTAAVGVEVGLQGYAALSDIGAGALSGFLSSYANTREAAPLIAGIALTATVGAGFTAQLGAMRVSEEIDALEVMAIPSLPFLVSTRIVAGLLAIVPLFALAVLTSFTATKLVVTVGFGQPSGTYQHYFDIFLNPADLFWAFLKALLMSVVVMSVHCYHGFTARGGPAGVGIAVGKAVRTSLVAVLLVDMAVDFSVFGSASTVHIAG</sequence>
<feature type="transmembrane region" description="Helical" evidence="1">
    <location>
        <begin position="97"/>
        <end position="117"/>
    </location>
</feature>
<dbReference type="InterPro" id="IPR030802">
    <property type="entry name" value="Permease_MalE"/>
</dbReference>
<dbReference type="OrthoDB" id="3745645at2"/>
<dbReference type="PANTHER" id="PTHR30188:SF13">
    <property type="entry name" value="CONSERVED HYPOTHETICAL INTEGRAL MEMBRANE PROTEIN YRBE3B"/>
    <property type="match status" value="1"/>
</dbReference>
<keyword evidence="1" id="KW-0812">Transmembrane</keyword>
<protein>
    <submittedName>
        <fullName evidence="2">Phospholipid/cholesterol/gamma-HCH transport system permease protein</fullName>
    </submittedName>
</protein>
<name>A0A3E0HA83_9PSEU</name>
<dbReference type="RefSeq" id="WP_116178128.1">
    <property type="nucleotide sequence ID" value="NZ_CP144375.1"/>
</dbReference>
<feature type="transmembrane region" description="Helical" evidence="1">
    <location>
        <begin position="193"/>
        <end position="216"/>
    </location>
</feature>
<dbReference type="GO" id="GO:0005548">
    <property type="term" value="F:phospholipid transporter activity"/>
    <property type="evidence" value="ECO:0007669"/>
    <property type="project" value="TreeGrafter"/>
</dbReference>
<keyword evidence="3" id="KW-1185">Reference proteome</keyword>
<proteinExistence type="predicted"/>
<gene>
    <name evidence="2" type="ORF">BCF44_1124</name>
</gene>
<feature type="transmembrane region" description="Helical" evidence="1">
    <location>
        <begin position="236"/>
        <end position="261"/>
    </location>
</feature>